<dbReference type="AlphaFoldDB" id="A0A6N8FJY1"/>
<name>A0A6N8FJY1_9BACI</name>
<reference evidence="2 3" key="1">
    <citation type="submission" date="2019-11" db="EMBL/GenBank/DDBJ databases">
        <authorList>
            <person name="Li X."/>
        </authorList>
    </citation>
    <scope>NUCLEOTIDE SEQUENCE [LARGE SCALE GENOMIC DNA]</scope>
    <source>
        <strain evidence="2 3">L9</strain>
    </source>
</reference>
<keyword evidence="1" id="KW-1133">Transmembrane helix</keyword>
<dbReference type="Pfam" id="PF10710">
    <property type="entry name" value="DUF2512"/>
    <property type="match status" value="1"/>
</dbReference>
<keyword evidence="3" id="KW-1185">Reference proteome</keyword>
<dbReference type="Proteomes" id="UP000469125">
    <property type="component" value="Unassembled WGS sequence"/>
</dbReference>
<evidence type="ECO:0000256" key="1">
    <source>
        <dbReference type="SAM" id="Phobius"/>
    </source>
</evidence>
<proteinExistence type="predicted"/>
<evidence type="ECO:0000313" key="3">
    <source>
        <dbReference type="Proteomes" id="UP000469125"/>
    </source>
</evidence>
<dbReference type="RefSeq" id="WP_155669927.1">
    <property type="nucleotide sequence ID" value="NZ_WOCA01000014.1"/>
</dbReference>
<dbReference type="InterPro" id="IPR019649">
    <property type="entry name" value="DUF2512"/>
</dbReference>
<accession>A0A6N8FJY1</accession>
<dbReference type="EMBL" id="WOCA01000014">
    <property type="protein sequence ID" value="MUK89775.1"/>
    <property type="molecule type" value="Genomic_DNA"/>
</dbReference>
<feature type="transmembrane region" description="Helical" evidence="1">
    <location>
        <begin position="31"/>
        <end position="52"/>
    </location>
</feature>
<evidence type="ECO:0000313" key="2">
    <source>
        <dbReference type="EMBL" id="MUK89775.1"/>
    </source>
</evidence>
<sequence>MEHIKIMGIKLLAIFFTVLAIFGIFHDVSFFDIVLISVLTTVISYVVGDLIFLRMFGNLWASFLDFGLAFVILWGIGIFIVGAEIPVATLSLLAAFFITCCEPFLHGYIVNRIPMKRQDNYSLNKLQTEFAEEADVHDLEKKEY</sequence>
<keyword evidence="1" id="KW-0812">Transmembrane</keyword>
<feature type="transmembrane region" description="Helical" evidence="1">
    <location>
        <begin position="59"/>
        <end position="81"/>
    </location>
</feature>
<protein>
    <submittedName>
        <fullName evidence="2">DUF2512 family protein</fullName>
    </submittedName>
</protein>
<comment type="caution">
    <text evidence="2">The sequence shown here is derived from an EMBL/GenBank/DDBJ whole genome shotgun (WGS) entry which is preliminary data.</text>
</comment>
<feature type="transmembrane region" description="Helical" evidence="1">
    <location>
        <begin position="87"/>
        <end position="110"/>
    </location>
</feature>
<keyword evidence="1" id="KW-0472">Membrane</keyword>
<organism evidence="2 3">
    <name type="scientific">Ornithinibacillus caprae</name>
    <dbReference type="NCBI Taxonomy" id="2678566"/>
    <lineage>
        <taxon>Bacteria</taxon>
        <taxon>Bacillati</taxon>
        <taxon>Bacillota</taxon>
        <taxon>Bacilli</taxon>
        <taxon>Bacillales</taxon>
        <taxon>Bacillaceae</taxon>
        <taxon>Ornithinibacillus</taxon>
    </lineage>
</organism>
<feature type="transmembrane region" description="Helical" evidence="1">
    <location>
        <begin position="7"/>
        <end position="25"/>
    </location>
</feature>
<gene>
    <name evidence="2" type="ORF">GMD78_15500</name>
</gene>